<gene>
    <name evidence="2" type="ORF">PgNI_11415</name>
</gene>
<evidence type="ECO:0000313" key="2">
    <source>
        <dbReference type="RefSeq" id="XP_030977038.1"/>
    </source>
</evidence>
<reference evidence="1 2" key="1">
    <citation type="journal article" date="2019" name="Mol. Biol. Evol.">
        <title>Blast fungal genomes show frequent chromosomal changes, gene gains and losses, and effector gene turnover.</title>
        <authorList>
            <person name="Gomez Luciano L.B."/>
            <person name="Jason Tsai I."/>
            <person name="Chuma I."/>
            <person name="Tosa Y."/>
            <person name="Chen Y.H."/>
            <person name="Li J.Y."/>
            <person name="Li M.Y."/>
            <person name="Jade Lu M.Y."/>
            <person name="Nakayashiki H."/>
            <person name="Li W.H."/>
        </authorList>
    </citation>
    <scope>NUCLEOTIDE SEQUENCE [LARGE SCALE GENOMIC DNA]</scope>
    <source>
        <strain evidence="1 2">NI907</strain>
    </source>
</reference>
<dbReference type="AlphaFoldDB" id="A0A6P8AQ60"/>
<reference evidence="2" key="3">
    <citation type="submission" date="2025-08" db="UniProtKB">
        <authorList>
            <consortium name="RefSeq"/>
        </authorList>
    </citation>
    <scope>IDENTIFICATION</scope>
    <source>
        <strain evidence="2">NI907</strain>
    </source>
</reference>
<dbReference type="RefSeq" id="XP_030977038.1">
    <property type="nucleotide sequence ID" value="XM_031131382.1"/>
</dbReference>
<reference evidence="2" key="2">
    <citation type="submission" date="2019-10" db="EMBL/GenBank/DDBJ databases">
        <authorList>
            <consortium name="NCBI Genome Project"/>
        </authorList>
    </citation>
    <scope>NUCLEOTIDE SEQUENCE</scope>
    <source>
        <strain evidence="2">NI907</strain>
    </source>
</reference>
<protein>
    <submittedName>
        <fullName evidence="2">Uncharacterized protein</fullName>
    </submittedName>
</protein>
<keyword evidence="1" id="KW-1185">Reference proteome</keyword>
<dbReference type="KEGG" id="pgri:PgNI_11415"/>
<accession>A0A6P8AQ60</accession>
<proteinExistence type="predicted"/>
<dbReference type="Proteomes" id="UP000515153">
    <property type="component" value="Chromosome VI"/>
</dbReference>
<sequence>MLQRPRDAAKSATSLVSRDVSCPSHGRIIAESSRSGKPTISILRPRISHFTYATKSFPFAEWGLCEKEEIRLL</sequence>
<organism evidence="1 2">
    <name type="scientific">Pyricularia grisea</name>
    <name type="common">Crabgrass-specific blast fungus</name>
    <name type="synonym">Magnaporthe grisea</name>
    <dbReference type="NCBI Taxonomy" id="148305"/>
    <lineage>
        <taxon>Eukaryota</taxon>
        <taxon>Fungi</taxon>
        <taxon>Dikarya</taxon>
        <taxon>Ascomycota</taxon>
        <taxon>Pezizomycotina</taxon>
        <taxon>Sordariomycetes</taxon>
        <taxon>Sordariomycetidae</taxon>
        <taxon>Magnaporthales</taxon>
        <taxon>Pyriculariaceae</taxon>
        <taxon>Pyricularia</taxon>
    </lineage>
</organism>
<dbReference type="GeneID" id="41966287"/>
<evidence type="ECO:0000313" key="1">
    <source>
        <dbReference type="Proteomes" id="UP000515153"/>
    </source>
</evidence>
<name>A0A6P8AQ60_PYRGI</name>